<accession>A0A4Y8S8B2</accession>
<keyword evidence="1" id="KW-1133">Transmembrane helix</keyword>
<dbReference type="RefSeq" id="WP_133234381.1">
    <property type="nucleotide sequence ID" value="NZ_SOZE01000026.1"/>
</dbReference>
<sequence length="124" mass="14232">MLKAFSTFLFLAITLFINVLPAAVALYGYRASHPKHLIVKQKVSSQPVVDHGIHDASWEFIKKKHISSPPVHLKLRPIFAIFLVFGLFFCACQYPLKDFYSRFLSRKAPLLVSQKYLQLQTLLI</sequence>
<feature type="transmembrane region" description="Helical" evidence="1">
    <location>
        <begin position="78"/>
        <end position="96"/>
    </location>
</feature>
<gene>
    <name evidence="2" type="ORF">E2R66_20885</name>
</gene>
<name>A0A4Y8S8B2_9SPHI</name>
<reference evidence="2 3" key="1">
    <citation type="journal article" date="2017" name="Int. J. Syst. Evol. Microbiol.">
        <title>Mucilaginibacterpsychrotolerans sp. nov., isolated from peatlands.</title>
        <authorList>
            <person name="Deng Y."/>
            <person name="Shen L."/>
            <person name="Xu B."/>
            <person name="Liu Y."/>
            <person name="Gu Z."/>
            <person name="Liu H."/>
            <person name="Zhou Y."/>
        </authorList>
    </citation>
    <scope>NUCLEOTIDE SEQUENCE [LARGE SCALE GENOMIC DNA]</scope>
    <source>
        <strain evidence="2 3">NH7-4</strain>
    </source>
</reference>
<keyword evidence="1" id="KW-0472">Membrane</keyword>
<keyword evidence="3" id="KW-1185">Reference proteome</keyword>
<dbReference type="Proteomes" id="UP000297540">
    <property type="component" value="Unassembled WGS sequence"/>
</dbReference>
<dbReference type="AlphaFoldDB" id="A0A4Y8S8B2"/>
<proteinExistence type="predicted"/>
<dbReference type="EMBL" id="SOZE01000026">
    <property type="protein sequence ID" value="TFF34840.1"/>
    <property type="molecule type" value="Genomic_DNA"/>
</dbReference>
<keyword evidence="1" id="KW-0812">Transmembrane</keyword>
<evidence type="ECO:0000313" key="3">
    <source>
        <dbReference type="Proteomes" id="UP000297540"/>
    </source>
</evidence>
<dbReference type="OrthoDB" id="9925428at2"/>
<evidence type="ECO:0000256" key="1">
    <source>
        <dbReference type="SAM" id="Phobius"/>
    </source>
</evidence>
<evidence type="ECO:0000313" key="2">
    <source>
        <dbReference type="EMBL" id="TFF34840.1"/>
    </source>
</evidence>
<comment type="caution">
    <text evidence="2">The sequence shown here is derived from an EMBL/GenBank/DDBJ whole genome shotgun (WGS) entry which is preliminary data.</text>
</comment>
<protein>
    <submittedName>
        <fullName evidence="2">Uncharacterized protein</fullName>
    </submittedName>
</protein>
<organism evidence="2 3">
    <name type="scientific">Mucilaginibacter psychrotolerans</name>
    <dbReference type="NCBI Taxonomy" id="1524096"/>
    <lineage>
        <taxon>Bacteria</taxon>
        <taxon>Pseudomonadati</taxon>
        <taxon>Bacteroidota</taxon>
        <taxon>Sphingobacteriia</taxon>
        <taxon>Sphingobacteriales</taxon>
        <taxon>Sphingobacteriaceae</taxon>
        <taxon>Mucilaginibacter</taxon>
    </lineage>
</organism>